<evidence type="ECO:0000313" key="2">
    <source>
        <dbReference type="Proteomes" id="UP000805193"/>
    </source>
</evidence>
<feature type="non-terminal residue" evidence="1">
    <location>
        <position position="170"/>
    </location>
</feature>
<evidence type="ECO:0000313" key="1">
    <source>
        <dbReference type="EMBL" id="KAG0425488.1"/>
    </source>
</evidence>
<sequence>MAPPDIAAEPGPDQLKKKGKTLQQTRRKLSLLYSNAQELLKELKDQQLLSEKCLEVFKAAAFKSSEKGQRSISPSTACIRTRLMKILRAEWQRQARVYRDLMRAALCDSNQGNRDNHRLRASFPKRQPVARGNVQSVIQVPIPDDVRQVLGFGPKFAVEPKLSPPELIGL</sequence>
<name>A0AC60PW52_IXOPE</name>
<proteinExistence type="predicted"/>
<dbReference type="Proteomes" id="UP000805193">
    <property type="component" value="Unassembled WGS sequence"/>
</dbReference>
<gene>
    <name evidence="1" type="ORF">HPB47_027342</name>
</gene>
<keyword evidence="2" id="KW-1185">Reference proteome</keyword>
<organism evidence="1 2">
    <name type="scientific">Ixodes persulcatus</name>
    <name type="common">Taiga tick</name>
    <dbReference type="NCBI Taxonomy" id="34615"/>
    <lineage>
        <taxon>Eukaryota</taxon>
        <taxon>Metazoa</taxon>
        <taxon>Ecdysozoa</taxon>
        <taxon>Arthropoda</taxon>
        <taxon>Chelicerata</taxon>
        <taxon>Arachnida</taxon>
        <taxon>Acari</taxon>
        <taxon>Parasitiformes</taxon>
        <taxon>Ixodida</taxon>
        <taxon>Ixodoidea</taxon>
        <taxon>Ixodidae</taxon>
        <taxon>Ixodinae</taxon>
        <taxon>Ixodes</taxon>
    </lineage>
</organism>
<dbReference type="EMBL" id="JABSTQ010009836">
    <property type="protein sequence ID" value="KAG0425488.1"/>
    <property type="molecule type" value="Genomic_DNA"/>
</dbReference>
<accession>A0AC60PW52</accession>
<comment type="caution">
    <text evidence="1">The sequence shown here is derived from an EMBL/GenBank/DDBJ whole genome shotgun (WGS) entry which is preliminary data.</text>
</comment>
<reference evidence="1 2" key="1">
    <citation type="journal article" date="2020" name="Cell">
        <title>Large-Scale Comparative Analyses of Tick Genomes Elucidate Their Genetic Diversity and Vector Capacities.</title>
        <authorList>
            <consortium name="Tick Genome and Microbiome Consortium (TIGMIC)"/>
            <person name="Jia N."/>
            <person name="Wang J."/>
            <person name="Shi W."/>
            <person name="Du L."/>
            <person name="Sun Y."/>
            <person name="Zhan W."/>
            <person name="Jiang J.F."/>
            <person name="Wang Q."/>
            <person name="Zhang B."/>
            <person name="Ji P."/>
            <person name="Bell-Sakyi L."/>
            <person name="Cui X.M."/>
            <person name="Yuan T.T."/>
            <person name="Jiang B.G."/>
            <person name="Yang W.F."/>
            <person name="Lam T.T."/>
            <person name="Chang Q.C."/>
            <person name="Ding S.J."/>
            <person name="Wang X.J."/>
            <person name="Zhu J.G."/>
            <person name="Ruan X.D."/>
            <person name="Zhao L."/>
            <person name="Wei J.T."/>
            <person name="Ye R.Z."/>
            <person name="Que T.C."/>
            <person name="Du C.H."/>
            <person name="Zhou Y.H."/>
            <person name="Cheng J.X."/>
            <person name="Dai P.F."/>
            <person name="Guo W.B."/>
            <person name="Han X.H."/>
            <person name="Huang E.J."/>
            <person name="Li L.F."/>
            <person name="Wei W."/>
            <person name="Gao Y.C."/>
            <person name="Liu J.Z."/>
            <person name="Shao H.Z."/>
            <person name="Wang X."/>
            <person name="Wang C.C."/>
            <person name="Yang T.C."/>
            <person name="Huo Q.B."/>
            <person name="Li W."/>
            <person name="Chen H.Y."/>
            <person name="Chen S.E."/>
            <person name="Zhou L.G."/>
            <person name="Ni X.B."/>
            <person name="Tian J.H."/>
            <person name="Sheng Y."/>
            <person name="Liu T."/>
            <person name="Pan Y.S."/>
            <person name="Xia L.Y."/>
            <person name="Li J."/>
            <person name="Zhao F."/>
            <person name="Cao W.C."/>
        </authorList>
    </citation>
    <scope>NUCLEOTIDE SEQUENCE [LARGE SCALE GENOMIC DNA]</scope>
    <source>
        <strain evidence="1">Iper-2018</strain>
    </source>
</reference>
<protein>
    <submittedName>
        <fullName evidence="1">Uncharacterized protein</fullName>
    </submittedName>
</protein>